<keyword evidence="13" id="KW-1185">Reference proteome</keyword>
<dbReference type="SUPFAM" id="SSF48576">
    <property type="entry name" value="Terpenoid synthases"/>
    <property type="match status" value="1"/>
</dbReference>
<reference evidence="12 13" key="1">
    <citation type="submission" date="2016-08" db="EMBL/GenBank/DDBJ databases">
        <authorList>
            <consortium name="Lentinula edodes genome sequencing consortium"/>
            <person name="Sakamoto Y."/>
            <person name="Nakade K."/>
            <person name="Sato S."/>
            <person name="Yoshida Y."/>
            <person name="Miyazaki K."/>
            <person name="Natsume S."/>
            <person name="Konno N."/>
        </authorList>
    </citation>
    <scope>NUCLEOTIDE SEQUENCE [LARGE SCALE GENOMIC DNA]</scope>
    <source>
        <strain evidence="12 13">NBRC 111202</strain>
    </source>
</reference>
<evidence type="ECO:0000313" key="12">
    <source>
        <dbReference type="EMBL" id="GAW03739.1"/>
    </source>
</evidence>
<keyword evidence="4" id="KW-0460">Magnesium</keyword>
<evidence type="ECO:0000256" key="4">
    <source>
        <dbReference type="ARBA" id="ARBA00022842"/>
    </source>
</evidence>
<evidence type="ECO:0000256" key="5">
    <source>
        <dbReference type="ARBA" id="ARBA00032052"/>
    </source>
</evidence>
<evidence type="ECO:0000313" key="13">
    <source>
        <dbReference type="Proteomes" id="UP000188533"/>
    </source>
</evidence>
<dbReference type="EMBL" id="BDGU01000152">
    <property type="protein sequence ID" value="GAW03739.1"/>
    <property type="molecule type" value="Genomic_DNA"/>
</dbReference>
<evidence type="ECO:0000256" key="9">
    <source>
        <dbReference type="ARBA" id="ARBA00032873"/>
    </source>
</evidence>
<comment type="cofactor">
    <cofactor evidence="1">
        <name>Mg(2+)</name>
        <dbReference type="ChEBI" id="CHEBI:18420"/>
    </cofactor>
</comment>
<evidence type="ECO:0000256" key="6">
    <source>
        <dbReference type="ARBA" id="ARBA00032380"/>
    </source>
</evidence>
<sequence>MVDHSRIISGTLNASLWTEENESAILAPYTYLTSAPSKETLRYLANALNDWLDVESTQLELIVKIAQALQNDSLLFDDIEDDSELRRGQPVANKVYGVPQTVNAASYIVIKVYKDALELRGIMKDDSSIKTGSTPEEIITEELLNAHRGQGMDILWRDNVKCPTEDEYIDMIKNKTASLFRILIRLMMACATKQKDVNYIPLIDLIGVMYQIRDDYSNLQDASYSDTKGFAEDLTEGKFSFPLVHAIRADTSNTQLLDIIKQRPKSPTLKRQALSYMEKETKSFEYTLAVLRTLQTRIDEEMKTLGGNFKLEKLLDKLRVK</sequence>
<dbReference type="STRING" id="5353.A0A1Q3E9E7"/>
<keyword evidence="3" id="KW-0479">Metal-binding</keyword>
<evidence type="ECO:0000256" key="8">
    <source>
        <dbReference type="ARBA" id="ARBA00032448"/>
    </source>
</evidence>
<dbReference type="AlphaFoldDB" id="A0A1Q3E9E7"/>
<evidence type="ECO:0000256" key="3">
    <source>
        <dbReference type="ARBA" id="ARBA00022723"/>
    </source>
</evidence>
<evidence type="ECO:0000256" key="10">
    <source>
        <dbReference type="ARBA" id="ARBA00033096"/>
    </source>
</evidence>
<keyword evidence="11" id="KW-0808">Transferase</keyword>
<dbReference type="PROSITE" id="PS00444">
    <property type="entry name" value="POLYPRENYL_SYNTHASE_2"/>
    <property type="match status" value="1"/>
</dbReference>
<comment type="caution">
    <text evidence="12">The sequence shown here is derived from an EMBL/GenBank/DDBJ whole genome shotgun (WGS) entry which is preliminary data.</text>
</comment>
<proteinExistence type="inferred from homology"/>
<dbReference type="Proteomes" id="UP000188533">
    <property type="component" value="Unassembled WGS sequence"/>
</dbReference>
<dbReference type="PANTHER" id="PTHR12001:SF44">
    <property type="entry name" value="GERANYLGERANYL PYROPHOSPHATE SYNTHASE"/>
    <property type="match status" value="1"/>
</dbReference>
<evidence type="ECO:0000256" key="1">
    <source>
        <dbReference type="ARBA" id="ARBA00001946"/>
    </source>
</evidence>
<organism evidence="12 13">
    <name type="scientific">Lentinula edodes</name>
    <name type="common">Shiitake mushroom</name>
    <name type="synonym">Lentinus edodes</name>
    <dbReference type="NCBI Taxonomy" id="5353"/>
    <lineage>
        <taxon>Eukaryota</taxon>
        <taxon>Fungi</taxon>
        <taxon>Dikarya</taxon>
        <taxon>Basidiomycota</taxon>
        <taxon>Agaricomycotina</taxon>
        <taxon>Agaricomycetes</taxon>
        <taxon>Agaricomycetidae</taxon>
        <taxon>Agaricales</taxon>
        <taxon>Marasmiineae</taxon>
        <taxon>Omphalotaceae</taxon>
        <taxon>Lentinula</taxon>
    </lineage>
</organism>
<protein>
    <recommendedName>
        <fullName evidence="9">(2E,6E)-farnesyl diphosphate synthase</fullName>
    </recommendedName>
    <alternativeName>
        <fullName evidence="8">Dimethylallyltranstransferase</fullName>
    </alternativeName>
    <alternativeName>
        <fullName evidence="7">Farnesyl diphosphate synthase</fullName>
    </alternativeName>
    <alternativeName>
        <fullName evidence="5">Farnesyltranstransferase</fullName>
    </alternativeName>
    <alternativeName>
        <fullName evidence="10">Geranylgeranyl diphosphate synthase</fullName>
    </alternativeName>
    <alternativeName>
        <fullName evidence="6">Geranyltranstransferase</fullName>
    </alternativeName>
</protein>
<dbReference type="PANTHER" id="PTHR12001">
    <property type="entry name" value="GERANYLGERANYL PYROPHOSPHATE SYNTHASE"/>
    <property type="match status" value="1"/>
</dbReference>
<dbReference type="InterPro" id="IPR008949">
    <property type="entry name" value="Isoprenoid_synthase_dom_sf"/>
</dbReference>
<dbReference type="Gene3D" id="1.10.600.10">
    <property type="entry name" value="Farnesyl Diphosphate Synthase"/>
    <property type="match status" value="1"/>
</dbReference>
<accession>A0A1Q3E9E7</accession>
<dbReference type="InterPro" id="IPR000092">
    <property type="entry name" value="Polyprenyl_synt"/>
</dbReference>
<dbReference type="PROSITE" id="PS00723">
    <property type="entry name" value="POLYPRENYL_SYNTHASE_1"/>
    <property type="match status" value="1"/>
</dbReference>
<gene>
    <name evidence="12" type="ORF">LENED_005483</name>
</gene>
<dbReference type="GO" id="GO:0046872">
    <property type="term" value="F:metal ion binding"/>
    <property type="evidence" value="ECO:0007669"/>
    <property type="project" value="UniProtKB-KW"/>
</dbReference>
<dbReference type="GO" id="GO:0008299">
    <property type="term" value="P:isoprenoid biosynthetic process"/>
    <property type="evidence" value="ECO:0007669"/>
    <property type="project" value="InterPro"/>
</dbReference>
<dbReference type="GO" id="GO:0004659">
    <property type="term" value="F:prenyltransferase activity"/>
    <property type="evidence" value="ECO:0007669"/>
    <property type="project" value="InterPro"/>
</dbReference>
<dbReference type="Pfam" id="PF00348">
    <property type="entry name" value="polyprenyl_synt"/>
    <property type="match status" value="1"/>
</dbReference>
<evidence type="ECO:0000256" key="2">
    <source>
        <dbReference type="ARBA" id="ARBA00006706"/>
    </source>
</evidence>
<name>A0A1Q3E9E7_LENED</name>
<comment type="similarity">
    <text evidence="2 11">Belongs to the FPP/GGPP synthase family.</text>
</comment>
<evidence type="ECO:0000256" key="11">
    <source>
        <dbReference type="RuleBase" id="RU004466"/>
    </source>
</evidence>
<evidence type="ECO:0000256" key="7">
    <source>
        <dbReference type="ARBA" id="ARBA00032424"/>
    </source>
</evidence>
<dbReference type="InterPro" id="IPR033749">
    <property type="entry name" value="Polyprenyl_synt_CS"/>
</dbReference>
<reference evidence="12 13" key="2">
    <citation type="submission" date="2017-02" db="EMBL/GenBank/DDBJ databases">
        <title>A genome survey and senescence transcriptome analysis in Lentinula edodes.</title>
        <authorList>
            <person name="Sakamoto Y."/>
            <person name="Nakade K."/>
            <person name="Sato S."/>
            <person name="Yoshida Y."/>
            <person name="Miyazaki K."/>
            <person name="Natsume S."/>
            <person name="Konno N."/>
        </authorList>
    </citation>
    <scope>NUCLEOTIDE SEQUENCE [LARGE SCALE GENOMIC DNA]</scope>
    <source>
        <strain evidence="12 13">NBRC 111202</strain>
    </source>
</reference>